<proteinExistence type="predicted"/>
<dbReference type="SUPFAM" id="SSF56059">
    <property type="entry name" value="Glutathione synthetase ATP-binding domain-like"/>
    <property type="match status" value="1"/>
</dbReference>
<dbReference type="GO" id="GO:0005737">
    <property type="term" value="C:cytoplasm"/>
    <property type="evidence" value="ECO:0007669"/>
    <property type="project" value="TreeGrafter"/>
</dbReference>
<dbReference type="PANTHER" id="PTHR21621">
    <property type="entry name" value="RIBOSOMAL PROTEIN S6 MODIFICATION PROTEIN"/>
    <property type="match status" value="1"/>
</dbReference>
<sequence>RQSSVPTPIGGLARSAEEAVRLVRSIPGTVVVKPRRGRDAQGVTVDVSSPADIRAAYRSARQYGEQVLIEQYIDAEREIRIFSSDSEAYAAVRLILPAVTGDGRSTVRELIAAKNQQRDENPASFRQHIATSATTKDFLARQGLTLKSVPEDGSVVTVHNVGGMRAGGDSEQCLASLPEHVQRTAASSVAAIPGLAWSAVDILIERGTGKPYVIELNSGAEFGGATYPSTGEPHHVAGDMWRDMLSCAPLSGEFPTQSPPVHPSPQEIPLPPKSPRAGVTVQSLLHHYAARHHLTTESTGLRLLALTADDDQKSLFAANGASDRDLMSASRAVRDFSSQRKLLIHGRVPRSRGRRVWKLQQIADLLDSSRAIQLIPAHKPWDSRRRILAKGFDSLTTDPFAQHKEWFALVPASRRRLRVFLTGDEVFALTASSRAGAFTQAEADAAVDVARQALHAVPGLRWAAVDVYVQGSERRATASVGGIAFNPRVSTQDRLVSGNLDHLCEWLTS</sequence>
<dbReference type="Proteomes" id="UP000824151">
    <property type="component" value="Unassembled WGS sequence"/>
</dbReference>
<comment type="caution">
    <text evidence="1">The sequence shown here is derived from an EMBL/GenBank/DDBJ whole genome shotgun (WGS) entry which is preliminary data.</text>
</comment>
<dbReference type="Gene3D" id="3.30.470.20">
    <property type="entry name" value="ATP-grasp fold, B domain"/>
    <property type="match status" value="2"/>
</dbReference>
<evidence type="ECO:0000313" key="1">
    <source>
        <dbReference type="EMBL" id="HIW98564.1"/>
    </source>
</evidence>
<protein>
    <recommendedName>
        <fullName evidence="3">ATP-grasp domain-containing protein</fullName>
    </recommendedName>
</protein>
<organism evidence="1 2">
    <name type="scientific">Candidatus Nesterenkonia stercoripullorum</name>
    <dbReference type="NCBI Taxonomy" id="2838701"/>
    <lineage>
        <taxon>Bacteria</taxon>
        <taxon>Bacillati</taxon>
        <taxon>Actinomycetota</taxon>
        <taxon>Actinomycetes</taxon>
        <taxon>Micrococcales</taxon>
        <taxon>Micrococcaceae</taxon>
        <taxon>Nesterenkonia</taxon>
    </lineage>
</organism>
<reference evidence="1" key="2">
    <citation type="submission" date="2021-04" db="EMBL/GenBank/DDBJ databases">
        <authorList>
            <person name="Gilroy R."/>
        </authorList>
    </citation>
    <scope>NUCLEOTIDE SEQUENCE</scope>
    <source>
        <strain evidence="1">ChiHejej3B27-3195</strain>
    </source>
</reference>
<gene>
    <name evidence="1" type="ORF">H9871_00305</name>
</gene>
<reference evidence="1" key="1">
    <citation type="journal article" date="2021" name="PeerJ">
        <title>Extensive microbial diversity within the chicken gut microbiome revealed by metagenomics and culture.</title>
        <authorList>
            <person name="Gilroy R."/>
            <person name="Ravi A."/>
            <person name="Getino M."/>
            <person name="Pursley I."/>
            <person name="Horton D.L."/>
            <person name="Alikhan N.F."/>
            <person name="Baker D."/>
            <person name="Gharbi K."/>
            <person name="Hall N."/>
            <person name="Watson M."/>
            <person name="Adriaenssens E.M."/>
            <person name="Foster-Nyarko E."/>
            <person name="Jarju S."/>
            <person name="Secka A."/>
            <person name="Antonio M."/>
            <person name="Oren A."/>
            <person name="Chaudhuri R.R."/>
            <person name="La Ragione R."/>
            <person name="Hildebrand F."/>
            <person name="Pallen M.J."/>
        </authorList>
    </citation>
    <scope>NUCLEOTIDE SEQUENCE</scope>
    <source>
        <strain evidence="1">ChiHejej3B27-3195</strain>
    </source>
</reference>
<feature type="non-terminal residue" evidence="1">
    <location>
        <position position="1"/>
    </location>
</feature>
<accession>A0A9D1RZB8</accession>
<dbReference type="GO" id="GO:0009432">
    <property type="term" value="P:SOS response"/>
    <property type="evidence" value="ECO:0007669"/>
    <property type="project" value="TreeGrafter"/>
</dbReference>
<evidence type="ECO:0008006" key="3">
    <source>
        <dbReference type="Google" id="ProtNLM"/>
    </source>
</evidence>
<evidence type="ECO:0000313" key="2">
    <source>
        <dbReference type="Proteomes" id="UP000824151"/>
    </source>
</evidence>
<dbReference type="AlphaFoldDB" id="A0A9D1RZB8"/>
<name>A0A9D1RZB8_9MICC</name>
<dbReference type="PANTHER" id="PTHR21621:SF0">
    <property type="entry name" value="BETA-CITRYLGLUTAMATE SYNTHASE B-RELATED"/>
    <property type="match status" value="1"/>
</dbReference>
<dbReference type="GO" id="GO:0018169">
    <property type="term" value="F:ribosomal S6-glutamic acid ligase activity"/>
    <property type="evidence" value="ECO:0007669"/>
    <property type="project" value="TreeGrafter"/>
</dbReference>
<dbReference type="EMBL" id="DXGD01000013">
    <property type="protein sequence ID" value="HIW98564.1"/>
    <property type="molecule type" value="Genomic_DNA"/>
</dbReference>